<evidence type="ECO:0000256" key="7">
    <source>
        <dbReference type="SAM" id="Phobius"/>
    </source>
</evidence>
<organism evidence="8 9">
    <name type="scientific">Duganella phyllosphaerae</name>
    <dbReference type="NCBI Taxonomy" id="762836"/>
    <lineage>
        <taxon>Bacteria</taxon>
        <taxon>Pseudomonadati</taxon>
        <taxon>Pseudomonadota</taxon>
        <taxon>Betaproteobacteria</taxon>
        <taxon>Burkholderiales</taxon>
        <taxon>Oxalobacteraceae</taxon>
        <taxon>Telluria group</taxon>
        <taxon>Duganella</taxon>
    </lineage>
</organism>
<dbReference type="PANTHER" id="PTHR43141:SF4">
    <property type="entry name" value="CYTOCHROME BD2 SUBUNIT II"/>
    <property type="match status" value="1"/>
</dbReference>
<comment type="caution">
    <text evidence="8">The sequence shown here is derived from an EMBL/GenBank/DDBJ whole genome shotgun (WGS) entry which is preliminary data.</text>
</comment>
<feature type="transmembrane region" description="Helical" evidence="7">
    <location>
        <begin position="201"/>
        <end position="220"/>
    </location>
</feature>
<evidence type="ECO:0000256" key="4">
    <source>
        <dbReference type="ARBA" id="ARBA00022692"/>
    </source>
</evidence>
<dbReference type="GO" id="GO:0019646">
    <property type="term" value="P:aerobic electron transport chain"/>
    <property type="evidence" value="ECO:0007669"/>
    <property type="project" value="TreeGrafter"/>
</dbReference>
<feature type="transmembrane region" description="Helical" evidence="7">
    <location>
        <begin position="268"/>
        <end position="289"/>
    </location>
</feature>
<feature type="transmembrane region" description="Helical" evidence="7">
    <location>
        <begin position="163"/>
        <end position="189"/>
    </location>
</feature>
<evidence type="ECO:0000313" key="9">
    <source>
        <dbReference type="Proteomes" id="UP000175989"/>
    </source>
</evidence>
<dbReference type="Pfam" id="PF02322">
    <property type="entry name" value="Cyt_bd_oxida_II"/>
    <property type="match status" value="1"/>
</dbReference>
<feature type="transmembrane region" description="Helical" evidence="7">
    <location>
        <begin position="79"/>
        <end position="100"/>
    </location>
</feature>
<protein>
    <submittedName>
        <fullName evidence="8">Cytochrome bd-II ubiquinol oxidase subunit 2</fullName>
        <ecNumber evidence="8">1.10.3.10</ecNumber>
    </submittedName>
</protein>
<feature type="transmembrane region" description="Helical" evidence="7">
    <location>
        <begin position="309"/>
        <end position="333"/>
    </location>
</feature>
<feature type="transmembrane region" description="Helical" evidence="7">
    <location>
        <begin position="121"/>
        <end position="143"/>
    </location>
</feature>
<comment type="subcellular location">
    <subcellularLocation>
        <location evidence="1">Cell membrane</location>
        <topology evidence="1">Multi-pass membrane protein</topology>
    </subcellularLocation>
</comment>
<dbReference type="GO" id="GO:0016682">
    <property type="term" value="F:oxidoreductase activity, acting on diphenols and related substances as donors, oxygen as acceptor"/>
    <property type="evidence" value="ECO:0007669"/>
    <property type="project" value="TreeGrafter"/>
</dbReference>
<feature type="transmembrane region" description="Helical" evidence="7">
    <location>
        <begin position="232"/>
        <end position="256"/>
    </location>
</feature>
<dbReference type="Proteomes" id="UP000175989">
    <property type="component" value="Unassembled WGS sequence"/>
</dbReference>
<dbReference type="RefSeq" id="WP_070245729.1">
    <property type="nucleotide sequence ID" value="NZ_LROM01000002.1"/>
</dbReference>
<sequence length="344" mass="37278">MGTDLTSNLSTIWAVIIFFGVFMYVVMDGFDLGIGMLFPFVPDRHERDVMMNTVAPVWDGNETWLVLGGAALFAAFPRAYAIILSALYLPLIFMLLGLIFRGVAFEFRFKALDHERPVWDLAFIGGSVTAAFFQGVALGTYVHGIALVATATGPQFAGGAFDWLAPFPLMCGVGVMAAYTLLGCTWLIFRTEGPLQRRMLTTARPLALLLVVAIVAVSIWTPLADADVAARWFTWPGMLWFAPVPILVVAGVILLLRSLAGAAPHHGPFMASLGLIFLGYTGLAISIWPNIVPPTLSIWAAASPPASQGFALVGTLFILPFVLGYSCFSYYVFRGKVKLGEGYH</sequence>
<dbReference type="PATRIC" id="fig|762836.4.peg.50"/>
<keyword evidence="9" id="KW-1185">Reference proteome</keyword>
<accession>A0A1E7X8I9</accession>
<evidence type="ECO:0000256" key="2">
    <source>
        <dbReference type="ARBA" id="ARBA00007543"/>
    </source>
</evidence>
<dbReference type="AlphaFoldDB" id="A0A1E7X8I9"/>
<name>A0A1E7X8I9_9BURK</name>
<dbReference type="EMBL" id="LROM01000002">
    <property type="protein sequence ID" value="OFA09272.1"/>
    <property type="molecule type" value="Genomic_DNA"/>
</dbReference>
<keyword evidence="6 7" id="KW-0472">Membrane</keyword>
<keyword evidence="4 7" id="KW-0812">Transmembrane</keyword>
<gene>
    <name evidence="8" type="primary">appB</name>
    <name evidence="8" type="ORF">DUPY_00500</name>
</gene>
<dbReference type="InterPro" id="IPR003317">
    <property type="entry name" value="Cyt-d_oxidase_su2"/>
</dbReference>
<comment type="similarity">
    <text evidence="2">Belongs to the cytochrome ubiquinol oxidase subunit 2 family.</text>
</comment>
<dbReference type="NCBIfam" id="TIGR00203">
    <property type="entry name" value="cydB"/>
    <property type="match status" value="1"/>
</dbReference>
<dbReference type="OrthoDB" id="9776710at2"/>
<reference evidence="9" key="1">
    <citation type="journal article" date="2016" name="Front. Microbiol.">
        <title>Molecular Keys to the Janthinobacterium and Duganella spp. Interaction with the Plant Pathogen Fusarium graminearum.</title>
        <authorList>
            <person name="Haack F.S."/>
            <person name="Poehlein A."/>
            <person name="Kroger C."/>
            <person name="Voigt C.A."/>
            <person name="Piepenbring M."/>
            <person name="Bode H.B."/>
            <person name="Daniel R."/>
            <person name="Schafer W."/>
            <person name="Streit W.R."/>
        </authorList>
    </citation>
    <scope>NUCLEOTIDE SEQUENCE [LARGE SCALE GENOMIC DNA]</scope>
    <source>
        <strain evidence="9">T54</strain>
    </source>
</reference>
<dbReference type="EC" id="1.10.3.10" evidence="8"/>
<dbReference type="GO" id="GO:0005886">
    <property type="term" value="C:plasma membrane"/>
    <property type="evidence" value="ECO:0007669"/>
    <property type="project" value="UniProtKB-SubCell"/>
</dbReference>
<feature type="transmembrane region" description="Helical" evidence="7">
    <location>
        <begin position="12"/>
        <end position="41"/>
    </location>
</feature>
<dbReference type="PANTHER" id="PTHR43141">
    <property type="entry name" value="CYTOCHROME BD2 SUBUNIT II"/>
    <property type="match status" value="1"/>
</dbReference>
<keyword evidence="3" id="KW-1003">Cell membrane</keyword>
<dbReference type="GO" id="GO:0070069">
    <property type="term" value="C:cytochrome complex"/>
    <property type="evidence" value="ECO:0007669"/>
    <property type="project" value="TreeGrafter"/>
</dbReference>
<evidence type="ECO:0000256" key="5">
    <source>
        <dbReference type="ARBA" id="ARBA00022989"/>
    </source>
</evidence>
<dbReference type="GO" id="GO:0009055">
    <property type="term" value="F:electron transfer activity"/>
    <property type="evidence" value="ECO:0007669"/>
    <property type="project" value="TreeGrafter"/>
</dbReference>
<keyword evidence="5 7" id="KW-1133">Transmembrane helix</keyword>
<evidence type="ECO:0000256" key="3">
    <source>
        <dbReference type="ARBA" id="ARBA00022475"/>
    </source>
</evidence>
<evidence type="ECO:0000256" key="6">
    <source>
        <dbReference type="ARBA" id="ARBA00023136"/>
    </source>
</evidence>
<evidence type="ECO:0000313" key="8">
    <source>
        <dbReference type="EMBL" id="OFA09272.1"/>
    </source>
</evidence>
<evidence type="ECO:0000256" key="1">
    <source>
        <dbReference type="ARBA" id="ARBA00004651"/>
    </source>
</evidence>
<keyword evidence="8" id="KW-0560">Oxidoreductase</keyword>
<proteinExistence type="inferred from homology"/>